<accession>A0ABV7K9D6</accession>
<evidence type="ECO:0000313" key="4">
    <source>
        <dbReference type="Proteomes" id="UP001595583"/>
    </source>
</evidence>
<proteinExistence type="predicted"/>
<dbReference type="EMBL" id="JBHRTK010000009">
    <property type="protein sequence ID" value="MFC3206110.1"/>
    <property type="molecule type" value="Genomic_DNA"/>
</dbReference>
<dbReference type="InterPro" id="IPR009628">
    <property type="entry name" value="Phage_tape_measure_N"/>
</dbReference>
<protein>
    <submittedName>
        <fullName evidence="3">Phage tail length tape measure family protein</fullName>
    </submittedName>
</protein>
<dbReference type="Pfam" id="PF06791">
    <property type="entry name" value="TMP_2"/>
    <property type="match status" value="1"/>
</dbReference>
<feature type="coiled-coil region" evidence="1">
    <location>
        <begin position="474"/>
        <end position="501"/>
    </location>
</feature>
<organism evidence="3 4">
    <name type="scientific">Aquamicrobium soli</name>
    <dbReference type="NCBI Taxonomy" id="1811518"/>
    <lineage>
        <taxon>Bacteria</taxon>
        <taxon>Pseudomonadati</taxon>
        <taxon>Pseudomonadota</taxon>
        <taxon>Alphaproteobacteria</taxon>
        <taxon>Hyphomicrobiales</taxon>
        <taxon>Phyllobacteriaceae</taxon>
        <taxon>Aquamicrobium</taxon>
    </lineage>
</organism>
<name>A0ABV7K9D6_9HYPH</name>
<evidence type="ECO:0000256" key="1">
    <source>
        <dbReference type="SAM" id="Coils"/>
    </source>
</evidence>
<reference evidence="4" key="1">
    <citation type="journal article" date="2019" name="Int. J. Syst. Evol. Microbiol.">
        <title>The Global Catalogue of Microorganisms (GCM) 10K type strain sequencing project: providing services to taxonomists for standard genome sequencing and annotation.</title>
        <authorList>
            <consortium name="The Broad Institute Genomics Platform"/>
            <consortium name="The Broad Institute Genome Sequencing Center for Infectious Disease"/>
            <person name="Wu L."/>
            <person name="Ma J."/>
        </authorList>
    </citation>
    <scope>NUCLEOTIDE SEQUENCE [LARGE SCALE GENOMIC DNA]</scope>
    <source>
        <strain evidence="4">KCTC 52165</strain>
    </source>
</reference>
<keyword evidence="4" id="KW-1185">Reference proteome</keyword>
<sequence>MPVQLSSLRVVADIDAQGFARGAAQVKRSQDDMAAGARTLSATMTDAQGKISAAGNPIERLSRQYVDGYGSARRMESGLRTLSRALDAGRIDASQAERIYTGLAQKLGLVASAADVTAEGYFRLGAVVDRVNAKLARQPAPGSGGISDGDASFRRRNLTYQAVDVLQMAALGQAPYMLAMQQGPQILQLYTGPGGVTAALADARMVAMGLSRVLPGVATAALGVGLAFGSISNEVERATGKAASFGEVMKATFTLVMNAIRPVTDVVSGTIGWVAKNLGSAAVDIAEMVLNSAKGVGYDLAWLWDNAGTVIKSKLYDIANAGVDAFNSMAAKITEKVNAMIDGINNRFGTTYERFASDSLSITRFNNPYADAAARALEMRRQGLLRISAEQPIRDFGRRIAGQTESNRAVADLQALGSVSFADAVKGASQLSGQLSQIGKQASVIGAEAKSAHARVIDLGAAWDAAKRSEVASAMETASQLRTAQEELKKTQAMIKSAAETPVSKVFGDTAQIANAQQIIDAAVGSINKVFNAFDEGRLTTGGVFESIELVRKALLSLGGDAESVNRFVDGLIKAQLQARTLQADVKSLSNEIKSIPNRVISIRISQTVEQAQYPGGQTVYRGTNNYAPQIGYGVGPSQIGTINYPGYGTAGLYDVGGEMKSSYDLGYYEHFATGGTIAPSGSGSSDTRFIQMMTRPDETISIHTPQQRKAVVDAMDRAGEGRGGDTISFGDIHINLPAGADPRQAQVAGRAAADEFVSRIRSAMGPRLHG</sequence>
<feature type="domain" description="Bacteriophage tail tape measure N-terminal" evidence="2">
    <location>
        <begin position="145"/>
        <end position="255"/>
    </location>
</feature>
<evidence type="ECO:0000259" key="2">
    <source>
        <dbReference type="Pfam" id="PF06791"/>
    </source>
</evidence>
<dbReference type="Proteomes" id="UP001595583">
    <property type="component" value="Unassembled WGS sequence"/>
</dbReference>
<keyword evidence="1" id="KW-0175">Coiled coil</keyword>
<comment type="caution">
    <text evidence="3">The sequence shown here is derived from an EMBL/GenBank/DDBJ whole genome shotgun (WGS) entry which is preliminary data.</text>
</comment>
<dbReference type="RefSeq" id="WP_378219921.1">
    <property type="nucleotide sequence ID" value="NZ_JBHRTK010000009.1"/>
</dbReference>
<evidence type="ECO:0000313" key="3">
    <source>
        <dbReference type="EMBL" id="MFC3206110.1"/>
    </source>
</evidence>
<gene>
    <name evidence="3" type="ORF">ACFOHJ_07805</name>
</gene>